<gene>
    <name evidence="2" type="ordered locus">TREPR_3248</name>
</gene>
<proteinExistence type="predicted"/>
<evidence type="ECO:0000313" key="2">
    <source>
        <dbReference type="EMBL" id="AEF85563.1"/>
    </source>
</evidence>
<name>F5YKW9_TREPZ</name>
<reference evidence="2 3" key="2">
    <citation type="journal article" date="2011" name="ISME J.">
        <title>RNA-seq reveals cooperative metabolic interactions between two termite-gut spirochete species in co-culture.</title>
        <authorList>
            <person name="Rosenthal A.Z."/>
            <person name="Matson E.G."/>
            <person name="Eldar A."/>
            <person name="Leadbetter J.R."/>
        </authorList>
    </citation>
    <scope>NUCLEOTIDE SEQUENCE [LARGE SCALE GENOMIC DNA]</scope>
    <source>
        <strain evidence="3">ATCC BAA-887 / DSM 12427 / ZAS-2</strain>
    </source>
</reference>
<keyword evidence="3" id="KW-1185">Reference proteome</keyword>
<dbReference type="InterPro" id="IPR025668">
    <property type="entry name" value="Tnp_DDE_dom"/>
</dbReference>
<evidence type="ECO:0000259" key="1">
    <source>
        <dbReference type="Pfam" id="PF13751"/>
    </source>
</evidence>
<evidence type="ECO:0000313" key="3">
    <source>
        <dbReference type="Proteomes" id="UP000009223"/>
    </source>
</evidence>
<dbReference type="PANTHER" id="PTHR33408">
    <property type="entry name" value="TRANSPOSASE"/>
    <property type="match status" value="1"/>
</dbReference>
<dbReference type="eggNOG" id="COG3666">
    <property type="taxonomic scope" value="Bacteria"/>
</dbReference>
<dbReference type="AlphaFoldDB" id="F5YKW9"/>
<dbReference type="KEGG" id="tpi:TREPR_3248"/>
<dbReference type="PANTHER" id="PTHR33408:SF2">
    <property type="entry name" value="TRANSPOSASE DDE DOMAIN-CONTAINING PROTEIN"/>
    <property type="match status" value="1"/>
</dbReference>
<feature type="domain" description="Transposase DDE" evidence="1">
    <location>
        <begin position="7"/>
        <end position="106"/>
    </location>
</feature>
<accession>F5YKW9</accession>
<dbReference type="EMBL" id="CP001843">
    <property type="protein sequence ID" value="AEF85563.1"/>
    <property type="molecule type" value="Genomic_DNA"/>
</dbReference>
<dbReference type="STRING" id="545694.TREPR_3248"/>
<protein>
    <submittedName>
        <fullName evidence="2">Transposase IS4 family protein</fullName>
    </submittedName>
</protein>
<dbReference type="Proteomes" id="UP000009223">
    <property type="component" value="Chromosome"/>
</dbReference>
<sequence length="117" mass="13797">MKYESKILDCRGCSYFEKCISSKSKKKNYRTLYIPVSDYAENLAEKMRAKIDNPKYKKIYSRRMQIIEPVFANITYCKGISRFTMRSKAKNDIQRLLYCIMHNIGKCFMAAKVKHAV</sequence>
<dbReference type="HOGENOM" id="CLU_021293_8_1_12"/>
<dbReference type="Pfam" id="PF13751">
    <property type="entry name" value="DDE_Tnp_1_6"/>
    <property type="match status" value="1"/>
</dbReference>
<reference evidence="3" key="1">
    <citation type="submission" date="2009-12" db="EMBL/GenBank/DDBJ databases">
        <title>Complete sequence of Treponema primitia strain ZAS-2.</title>
        <authorList>
            <person name="Tetu S.G."/>
            <person name="Matson E."/>
            <person name="Ren Q."/>
            <person name="Seshadri R."/>
            <person name="Elbourne L."/>
            <person name="Hassan K.A."/>
            <person name="Durkin A."/>
            <person name="Radune D."/>
            <person name="Mohamoud Y."/>
            <person name="Shay R."/>
            <person name="Jin S."/>
            <person name="Zhang X."/>
            <person name="Lucey K."/>
            <person name="Ballor N.R."/>
            <person name="Ottesen E."/>
            <person name="Rosenthal R."/>
            <person name="Allen A."/>
            <person name="Leadbetter J.R."/>
            <person name="Paulsen I.T."/>
        </authorList>
    </citation>
    <scope>NUCLEOTIDE SEQUENCE [LARGE SCALE GENOMIC DNA]</scope>
    <source>
        <strain evidence="3">ATCC BAA-887 / DSM 12427 / ZAS-2</strain>
    </source>
</reference>
<organism evidence="2 3">
    <name type="scientific">Treponema primitia (strain ATCC BAA-887 / DSM 12427 / ZAS-2)</name>
    <dbReference type="NCBI Taxonomy" id="545694"/>
    <lineage>
        <taxon>Bacteria</taxon>
        <taxon>Pseudomonadati</taxon>
        <taxon>Spirochaetota</taxon>
        <taxon>Spirochaetia</taxon>
        <taxon>Spirochaetales</taxon>
        <taxon>Treponemataceae</taxon>
        <taxon>Treponema</taxon>
    </lineage>
</organism>